<sequence length="167" mass="18771">MKGFIPLFILLLLTANTVLAQQLTMRELIDMTCLQTAQFDSCMFRKGFQLKARSESVSNQALIYEFQRFPYISELTQTTTLVQYICNGQLGLLNFQQPSKAVQTALRTELMAMGFKPAETVAGSELTERQIFYKGALVISFKPADAGNGIAGNYRGYSVSIHHERRL</sequence>
<gene>
    <name evidence="1" type="ORF">ACFQ4C_23955</name>
</gene>
<dbReference type="RefSeq" id="WP_265988996.1">
    <property type="nucleotide sequence ID" value="NZ_CP110973.1"/>
</dbReference>
<evidence type="ECO:0000313" key="2">
    <source>
        <dbReference type="Proteomes" id="UP001597116"/>
    </source>
</evidence>
<dbReference type="Proteomes" id="UP001597116">
    <property type="component" value="Unassembled WGS sequence"/>
</dbReference>
<protein>
    <submittedName>
        <fullName evidence="1">Uncharacterized protein</fullName>
    </submittedName>
</protein>
<proteinExistence type="predicted"/>
<reference evidence="2" key="1">
    <citation type="journal article" date="2019" name="Int. J. Syst. Evol. Microbiol.">
        <title>The Global Catalogue of Microorganisms (GCM) 10K type strain sequencing project: providing services to taxonomists for standard genome sequencing and annotation.</title>
        <authorList>
            <consortium name="The Broad Institute Genomics Platform"/>
            <consortium name="The Broad Institute Genome Sequencing Center for Infectious Disease"/>
            <person name="Wu L."/>
            <person name="Ma J."/>
        </authorList>
    </citation>
    <scope>NUCLEOTIDE SEQUENCE [LARGE SCALE GENOMIC DNA]</scope>
    <source>
        <strain evidence="2">CCUG 55608</strain>
    </source>
</reference>
<keyword evidence="2" id="KW-1185">Reference proteome</keyword>
<dbReference type="EMBL" id="JBHTLP010000021">
    <property type="protein sequence ID" value="MFD1144201.1"/>
    <property type="molecule type" value="Genomic_DNA"/>
</dbReference>
<comment type="caution">
    <text evidence="1">The sequence shown here is derived from an EMBL/GenBank/DDBJ whole genome shotgun (WGS) entry which is preliminary data.</text>
</comment>
<organism evidence="1 2">
    <name type="scientific">Larkinella insperata</name>
    <dbReference type="NCBI Taxonomy" id="332158"/>
    <lineage>
        <taxon>Bacteria</taxon>
        <taxon>Pseudomonadati</taxon>
        <taxon>Bacteroidota</taxon>
        <taxon>Cytophagia</taxon>
        <taxon>Cytophagales</taxon>
        <taxon>Spirosomataceae</taxon>
        <taxon>Larkinella</taxon>
    </lineage>
</organism>
<evidence type="ECO:0000313" key="1">
    <source>
        <dbReference type="EMBL" id="MFD1144201.1"/>
    </source>
</evidence>
<accession>A0ABW3QIX6</accession>
<name>A0ABW3QIX6_9BACT</name>